<protein>
    <recommendedName>
        <fullName evidence="3">EF-hand domain-containing protein</fullName>
    </recommendedName>
</protein>
<dbReference type="CDD" id="cd00213">
    <property type="entry name" value="S-100"/>
    <property type="match status" value="1"/>
</dbReference>
<sequence>MSYTHFEKYVMRMVDLFHRHTKPDDMIDEPSLLMLLKENFPNFVKACEKKDNNYLSYVFEERDQNKDKKIQFSEFLCLVGDIAMDYHRQSHGASPCSRGRQ</sequence>
<dbReference type="SUPFAM" id="SSF47473">
    <property type="entry name" value="EF-hand"/>
    <property type="match status" value="1"/>
</dbReference>
<name>A0ABN9ZT19_PIPNA</name>
<evidence type="ECO:0000256" key="2">
    <source>
        <dbReference type="ARBA" id="ARBA00022837"/>
    </source>
</evidence>
<keyword evidence="2" id="KW-0106">Calcium</keyword>
<dbReference type="InterPro" id="IPR013787">
    <property type="entry name" value="S100_Ca-bd_sub"/>
</dbReference>
<evidence type="ECO:0000259" key="3">
    <source>
        <dbReference type="PROSITE" id="PS50222"/>
    </source>
</evidence>
<reference evidence="4" key="1">
    <citation type="submission" date="2023-12" db="EMBL/GenBank/DDBJ databases">
        <authorList>
            <person name="Brown T."/>
        </authorList>
    </citation>
    <scope>NUCLEOTIDE SEQUENCE</scope>
</reference>
<dbReference type="EMBL" id="OY882859">
    <property type="protein sequence ID" value="CAK6441378.1"/>
    <property type="molecule type" value="Genomic_DNA"/>
</dbReference>
<dbReference type="PANTHER" id="PTHR11639">
    <property type="entry name" value="S100 CALCIUM-BINDING PROTEIN"/>
    <property type="match status" value="1"/>
</dbReference>
<dbReference type="PANTHER" id="PTHR11639:SF67">
    <property type="entry name" value="PROTEIN S100-A7-LIKE 2"/>
    <property type="match status" value="1"/>
</dbReference>
<keyword evidence="1" id="KW-0479">Metal-binding</keyword>
<dbReference type="Gene3D" id="1.10.238.10">
    <property type="entry name" value="EF-hand"/>
    <property type="match status" value="1"/>
</dbReference>
<dbReference type="InterPro" id="IPR018247">
    <property type="entry name" value="EF_Hand_1_Ca_BS"/>
</dbReference>
<dbReference type="InterPro" id="IPR002048">
    <property type="entry name" value="EF_hand_dom"/>
</dbReference>
<dbReference type="Proteomes" id="UP001314169">
    <property type="component" value="Chromosome 2"/>
</dbReference>
<accession>A0ABN9ZT19</accession>
<keyword evidence="5" id="KW-1185">Reference proteome</keyword>
<evidence type="ECO:0000313" key="5">
    <source>
        <dbReference type="Proteomes" id="UP001314169"/>
    </source>
</evidence>
<proteinExistence type="predicted"/>
<evidence type="ECO:0000256" key="1">
    <source>
        <dbReference type="ARBA" id="ARBA00022723"/>
    </source>
</evidence>
<dbReference type="PROSITE" id="PS50222">
    <property type="entry name" value="EF_HAND_2"/>
    <property type="match status" value="1"/>
</dbReference>
<dbReference type="InterPro" id="IPR011992">
    <property type="entry name" value="EF-hand-dom_pair"/>
</dbReference>
<gene>
    <name evidence="4" type="ORF">MPIPNATIZW_LOCUS9684</name>
</gene>
<feature type="domain" description="EF-hand" evidence="3">
    <location>
        <begin position="50"/>
        <end position="85"/>
    </location>
</feature>
<evidence type="ECO:0000313" key="4">
    <source>
        <dbReference type="EMBL" id="CAK6441378.1"/>
    </source>
</evidence>
<dbReference type="InterPro" id="IPR034325">
    <property type="entry name" value="S-100_dom"/>
</dbReference>
<dbReference type="PROSITE" id="PS00018">
    <property type="entry name" value="EF_HAND_1"/>
    <property type="match status" value="1"/>
</dbReference>
<organism evidence="4 5">
    <name type="scientific">Pipistrellus nathusii</name>
    <name type="common">Nathusius' pipistrelle</name>
    <dbReference type="NCBI Taxonomy" id="59473"/>
    <lineage>
        <taxon>Eukaryota</taxon>
        <taxon>Metazoa</taxon>
        <taxon>Chordata</taxon>
        <taxon>Craniata</taxon>
        <taxon>Vertebrata</taxon>
        <taxon>Euteleostomi</taxon>
        <taxon>Mammalia</taxon>
        <taxon>Eutheria</taxon>
        <taxon>Laurasiatheria</taxon>
        <taxon>Chiroptera</taxon>
        <taxon>Yangochiroptera</taxon>
        <taxon>Vespertilionidae</taxon>
        <taxon>Pipistrellus</taxon>
    </lineage>
</organism>
<dbReference type="SMART" id="SM01394">
    <property type="entry name" value="S_100"/>
    <property type="match status" value="1"/>
</dbReference>